<dbReference type="EMBL" id="FNJB01000005">
    <property type="protein sequence ID" value="SDO91759.1"/>
    <property type="molecule type" value="Genomic_DNA"/>
</dbReference>
<dbReference type="PROSITE" id="PS51384">
    <property type="entry name" value="FAD_FR"/>
    <property type="match status" value="1"/>
</dbReference>
<dbReference type="InterPro" id="IPR012675">
    <property type="entry name" value="Beta-grasp_dom_sf"/>
</dbReference>
<dbReference type="SUPFAM" id="SSF52343">
    <property type="entry name" value="Ferredoxin reductase-like, C-terminal NADP-linked domain"/>
    <property type="match status" value="1"/>
</dbReference>
<dbReference type="PANTHER" id="PTHR47354:SF1">
    <property type="entry name" value="CARNITINE MONOOXYGENASE REDUCTASE SUBUNIT"/>
    <property type="match status" value="1"/>
</dbReference>
<dbReference type="InterPro" id="IPR001041">
    <property type="entry name" value="2Fe-2S_ferredoxin-type"/>
</dbReference>
<dbReference type="InterPro" id="IPR006058">
    <property type="entry name" value="2Fe2S_fd_BS"/>
</dbReference>
<dbReference type="RefSeq" id="WP_091375175.1">
    <property type="nucleotide sequence ID" value="NZ_FNDV01000002.1"/>
</dbReference>
<dbReference type="Gene3D" id="3.10.20.30">
    <property type="match status" value="1"/>
</dbReference>
<protein>
    <submittedName>
        <fullName evidence="10">Ferredoxin-NADP reductase</fullName>
    </submittedName>
</protein>
<keyword evidence="6" id="KW-0408">Iron</keyword>
<organism evidence="10 11">
    <name type="scientific">Actinokineospora alba</name>
    <dbReference type="NCBI Taxonomy" id="504798"/>
    <lineage>
        <taxon>Bacteria</taxon>
        <taxon>Bacillati</taxon>
        <taxon>Actinomycetota</taxon>
        <taxon>Actinomycetes</taxon>
        <taxon>Pseudonocardiales</taxon>
        <taxon>Pseudonocardiaceae</taxon>
        <taxon>Actinokineospora</taxon>
    </lineage>
</organism>
<keyword evidence="11" id="KW-1185">Reference proteome</keyword>
<evidence type="ECO:0000256" key="5">
    <source>
        <dbReference type="ARBA" id="ARBA00023002"/>
    </source>
</evidence>
<evidence type="ECO:0000256" key="2">
    <source>
        <dbReference type="ARBA" id="ARBA00022630"/>
    </source>
</evidence>
<keyword evidence="4" id="KW-0479">Metal-binding</keyword>
<comment type="cofactor">
    <cofactor evidence="1">
        <name>FAD</name>
        <dbReference type="ChEBI" id="CHEBI:57692"/>
    </cofactor>
</comment>
<dbReference type="PROSITE" id="PS00197">
    <property type="entry name" value="2FE2S_FER_1"/>
    <property type="match status" value="1"/>
</dbReference>
<dbReference type="PRINTS" id="PR00409">
    <property type="entry name" value="PHDIOXRDTASE"/>
</dbReference>
<accession>A0A1H0NGD3</accession>
<dbReference type="PANTHER" id="PTHR47354">
    <property type="entry name" value="NADH OXIDOREDUCTASE HCR"/>
    <property type="match status" value="1"/>
</dbReference>
<dbReference type="InterPro" id="IPR017938">
    <property type="entry name" value="Riboflavin_synthase-like_b-brl"/>
</dbReference>
<dbReference type="Gene3D" id="2.40.30.10">
    <property type="entry name" value="Translation factors"/>
    <property type="match status" value="1"/>
</dbReference>
<dbReference type="CDD" id="cd06185">
    <property type="entry name" value="PDR_like"/>
    <property type="match status" value="1"/>
</dbReference>
<evidence type="ECO:0000259" key="9">
    <source>
        <dbReference type="PROSITE" id="PS51384"/>
    </source>
</evidence>
<evidence type="ECO:0000256" key="3">
    <source>
        <dbReference type="ARBA" id="ARBA00022714"/>
    </source>
</evidence>
<evidence type="ECO:0000259" key="8">
    <source>
        <dbReference type="PROSITE" id="PS51085"/>
    </source>
</evidence>
<keyword evidence="2" id="KW-0285">Flavoprotein</keyword>
<keyword evidence="5" id="KW-0560">Oxidoreductase</keyword>
<sequence length="358" mass="37790">MSEASTGATHAPSRTLRALARGARAYSRVFAASAAAPYLSRSKPVRRNGFDLDLVVSSIAAEAEDVVSFTLRRPDGGALPAWIPGAHLDVFLPSGIQRQYSLCGDPADRGCYRIAVRRIDGGGGGSVAMHSEVGEGDVLTVRGPRNAFTFIDVESYLFIAGGIGITPILPMVREAARRGADWTLVYVGRSLATMPFVAELEAIGGGRLELRPDDECGVPDAADLVRPAKPGAAVYVCGPPPLIEAARAVQPSLNPTGSLHSERFSAPPVVGGRPFDVHLARSGVTLAVGADESALAAIRRAVPAVRYSCQQGFCGSCKHRVLDGGVEHRDTKLRPAERETDMLICVSRAAGDRLTLDL</sequence>
<dbReference type="AlphaFoldDB" id="A0A1H0NGD3"/>
<dbReference type="SUPFAM" id="SSF54292">
    <property type="entry name" value="2Fe-2S ferredoxin-like"/>
    <property type="match status" value="1"/>
</dbReference>
<dbReference type="OrthoDB" id="3807506at2"/>
<feature type="domain" description="FAD-binding FR-type" evidence="9">
    <location>
        <begin position="49"/>
        <end position="151"/>
    </location>
</feature>
<dbReference type="GO" id="GO:0046872">
    <property type="term" value="F:metal ion binding"/>
    <property type="evidence" value="ECO:0007669"/>
    <property type="project" value="UniProtKB-KW"/>
</dbReference>
<dbReference type="SUPFAM" id="SSF63380">
    <property type="entry name" value="Riboflavin synthase domain-like"/>
    <property type="match status" value="1"/>
</dbReference>
<dbReference type="GO" id="GO:0051537">
    <property type="term" value="F:2 iron, 2 sulfur cluster binding"/>
    <property type="evidence" value="ECO:0007669"/>
    <property type="project" value="UniProtKB-KW"/>
</dbReference>
<dbReference type="PROSITE" id="PS51085">
    <property type="entry name" value="2FE2S_FER_2"/>
    <property type="match status" value="1"/>
</dbReference>
<evidence type="ECO:0000313" key="10">
    <source>
        <dbReference type="EMBL" id="SDO91759.1"/>
    </source>
</evidence>
<evidence type="ECO:0000256" key="4">
    <source>
        <dbReference type="ARBA" id="ARBA00022723"/>
    </source>
</evidence>
<reference evidence="11" key="1">
    <citation type="submission" date="2016-10" db="EMBL/GenBank/DDBJ databases">
        <authorList>
            <person name="Varghese N."/>
            <person name="Submissions S."/>
        </authorList>
    </citation>
    <scope>NUCLEOTIDE SEQUENCE [LARGE SCALE GENOMIC DNA]</scope>
    <source>
        <strain evidence="11">IBRC-M 10655</strain>
    </source>
</reference>
<keyword evidence="7" id="KW-0411">Iron-sulfur</keyword>
<dbReference type="Proteomes" id="UP000199651">
    <property type="component" value="Unassembled WGS sequence"/>
</dbReference>
<proteinExistence type="predicted"/>
<keyword evidence="3" id="KW-0001">2Fe-2S</keyword>
<evidence type="ECO:0000256" key="1">
    <source>
        <dbReference type="ARBA" id="ARBA00001974"/>
    </source>
</evidence>
<dbReference type="InterPro" id="IPR036010">
    <property type="entry name" value="2Fe-2S_ferredoxin-like_sf"/>
</dbReference>
<dbReference type="InterPro" id="IPR039261">
    <property type="entry name" value="FNR_nucleotide-bd"/>
</dbReference>
<evidence type="ECO:0000256" key="7">
    <source>
        <dbReference type="ARBA" id="ARBA00023014"/>
    </source>
</evidence>
<dbReference type="Pfam" id="PF00111">
    <property type="entry name" value="Fer2"/>
    <property type="match status" value="1"/>
</dbReference>
<name>A0A1H0NGD3_9PSEU</name>
<dbReference type="CDD" id="cd00207">
    <property type="entry name" value="fer2"/>
    <property type="match status" value="1"/>
</dbReference>
<evidence type="ECO:0000313" key="11">
    <source>
        <dbReference type="Proteomes" id="UP000199651"/>
    </source>
</evidence>
<gene>
    <name evidence="10" type="ORF">SAMN05192558_105341</name>
</gene>
<dbReference type="Gene3D" id="3.40.50.80">
    <property type="entry name" value="Nucleotide-binding domain of ferredoxin-NADP reductase (FNR) module"/>
    <property type="match status" value="1"/>
</dbReference>
<dbReference type="InterPro" id="IPR017927">
    <property type="entry name" value="FAD-bd_FR_type"/>
</dbReference>
<dbReference type="GO" id="GO:0016491">
    <property type="term" value="F:oxidoreductase activity"/>
    <property type="evidence" value="ECO:0007669"/>
    <property type="project" value="UniProtKB-KW"/>
</dbReference>
<dbReference type="STRING" id="504798.SAMN05421871_102391"/>
<evidence type="ECO:0000256" key="6">
    <source>
        <dbReference type="ARBA" id="ARBA00023004"/>
    </source>
</evidence>
<dbReference type="InterPro" id="IPR050415">
    <property type="entry name" value="MRET"/>
</dbReference>
<feature type="domain" description="2Fe-2S ferredoxin-type" evidence="8">
    <location>
        <begin position="275"/>
        <end position="358"/>
    </location>
</feature>